<feature type="repeat" description="WD" evidence="6">
    <location>
        <begin position="131"/>
        <end position="165"/>
    </location>
</feature>
<feature type="domain" description="U3 small nucleolar RNA-associated protein 15 C-terminal" evidence="7">
    <location>
        <begin position="392"/>
        <end position="537"/>
    </location>
</feature>
<comment type="subcellular location">
    <subcellularLocation>
        <location evidence="1">Nucleus</location>
        <location evidence="1">Nucleolus</location>
    </subcellularLocation>
</comment>
<reference evidence="8" key="1">
    <citation type="journal article" date="2020" name="Stud. Mycol.">
        <title>101 Dothideomycetes genomes: a test case for predicting lifestyles and emergence of pathogens.</title>
        <authorList>
            <person name="Haridas S."/>
            <person name="Albert R."/>
            <person name="Binder M."/>
            <person name="Bloem J."/>
            <person name="Labutti K."/>
            <person name="Salamov A."/>
            <person name="Andreopoulos B."/>
            <person name="Baker S."/>
            <person name="Barry K."/>
            <person name="Bills G."/>
            <person name="Bluhm B."/>
            <person name="Cannon C."/>
            <person name="Castanera R."/>
            <person name="Culley D."/>
            <person name="Daum C."/>
            <person name="Ezra D."/>
            <person name="Gonzalez J."/>
            <person name="Henrissat B."/>
            <person name="Kuo A."/>
            <person name="Liang C."/>
            <person name="Lipzen A."/>
            <person name="Lutzoni F."/>
            <person name="Magnuson J."/>
            <person name="Mondo S."/>
            <person name="Nolan M."/>
            <person name="Ohm R."/>
            <person name="Pangilinan J."/>
            <person name="Park H.-J."/>
            <person name="Ramirez L."/>
            <person name="Alfaro M."/>
            <person name="Sun H."/>
            <person name="Tritt A."/>
            <person name="Yoshinaga Y."/>
            <person name="Zwiers L.-H."/>
            <person name="Turgeon B."/>
            <person name="Goodwin S."/>
            <person name="Spatafora J."/>
            <person name="Crous P."/>
            <person name="Grigoriev I."/>
        </authorList>
    </citation>
    <scope>NUCLEOTIDE SEQUENCE</scope>
    <source>
        <strain evidence="8">CBS 480.64</strain>
    </source>
</reference>
<evidence type="ECO:0000256" key="2">
    <source>
        <dbReference type="ARBA" id="ARBA00022552"/>
    </source>
</evidence>
<accession>A0A6A7C1J8</accession>
<dbReference type="InterPro" id="IPR019775">
    <property type="entry name" value="WD40_repeat_CS"/>
</dbReference>
<dbReference type="SUPFAM" id="SSF50978">
    <property type="entry name" value="WD40 repeat-like"/>
    <property type="match status" value="1"/>
</dbReference>
<dbReference type="GO" id="GO:0006364">
    <property type="term" value="P:rRNA processing"/>
    <property type="evidence" value="ECO:0007669"/>
    <property type="project" value="UniProtKB-KW"/>
</dbReference>
<dbReference type="PROSITE" id="PS00678">
    <property type="entry name" value="WD_REPEATS_1"/>
    <property type="match status" value="1"/>
</dbReference>
<name>A0A6A7C1J8_9PEZI</name>
<evidence type="ECO:0000256" key="6">
    <source>
        <dbReference type="PROSITE-ProRule" id="PRU00221"/>
    </source>
</evidence>
<evidence type="ECO:0000256" key="3">
    <source>
        <dbReference type="ARBA" id="ARBA00022574"/>
    </source>
</evidence>
<evidence type="ECO:0000256" key="5">
    <source>
        <dbReference type="ARBA" id="ARBA00023242"/>
    </source>
</evidence>
<dbReference type="PROSITE" id="PS50294">
    <property type="entry name" value="WD_REPEATS_REGION"/>
    <property type="match status" value="1"/>
</dbReference>
<evidence type="ECO:0000313" key="8">
    <source>
        <dbReference type="EMBL" id="KAF2861380.1"/>
    </source>
</evidence>
<protein>
    <submittedName>
        <fullName evidence="8">WD40 repeat-like protein</fullName>
    </submittedName>
</protein>
<dbReference type="Pfam" id="PF00400">
    <property type="entry name" value="WD40"/>
    <property type="match status" value="3"/>
</dbReference>
<gene>
    <name evidence="8" type="ORF">K470DRAFT_215364</name>
</gene>
<feature type="repeat" description="WD" evidence="6">
    <location>
        <begin position="174"/>
        <end position="209"/>
    </location>
</feature>
<dbReference type="PANTHER" id="PTHR19924">
    <property type="entry name" value="UTP15 U3 SMALL NUCLEOLAR RNA-ASSOCIATED PROTEIN 15 FAMILY MEMBER"/>
    <property type="match status" value="1"/>
</dbReference>
<dbReference type="PANTHER" id="PTHR19924:SF26">
    <property type="entry name" value="U3 SMALL NUCLEOLAR RNA-ASSOCIATED PROTEIN 15 HOMOLOG"/>
    <property type="match status" value="1"/>
</dbReference>
<evidence type="ECO:0000313" key="9">
    <source>
        <dbReference type="Proteomes" id="UP000799421"/>
    </source>
</evidence>
<keyword evidence="3 6" id="KW-0853">WD repeat</keyword>
<dbReference type="InterPro" id="IPR018983">
    <property type="entry name" value="U3_snoRNA-assocProt_15_C"/>
</dbReference>
<dbReference type="InterPro" id="IPR036322">
    <property type="entry name" value="WD40_repeat_dom_sf"/>
</dbReference>
<dbReference type="SMART" id="SM00320">
    <property type="entry name" value="WD40"/>
    <property type="match status" value="4"/>
</dbReference>
<keyword evidence="5" id="KW-0539">Nucleus</keyword>
<dbReference type="Pfam" id="PF09384">
    <property type="entry name" value="UTP15_C"/>
    <property type="match status" value="1"/>
</dbReference>
<dbReference type="InterPro" id="IPR020472">
    <property type="entry name" value="WD40_PAC1"/>
</dbReference>
<dbReference type="OrthoDB" id="431715at2759"/>
<organism evidence="8 9">
    <name type="scientific">Piedraia hortae CBS 480.64</name>
    <dbReference type="NCBI Taxonomy" id="1314780"/>
    <lineage>
        <taxon>Eukaryota</taxon>
        <taxon>Fungi</taxon>
        <taxon>Dikarya</taxon>
        <taxon>Ascomycota</taxon>
        <taxon>Pezizomycotina</taxon>
        <taxon>Dothideomycetes</taxon>
        <taxon>Dothideomycetidae</taxon>
        <taxon>Capnodiales</taxon>
        <taxon>Piedraiaceae</taxon>
        <taxon>Piedraia</taxon>
    </lineage>
</organism>
<keyword evidence="2" id="KW-0698">rRNA processing</keyword>
<evidence type="ECO:0000259" key="7">
    <source>
        <dbReference type="Pfam" id="PF09384"/>
    </source>
</evidence>
<dbReference type="InterPro" id="IPR001680">
    <property type="entry name" value="WD40_rpt"/>
</dbReference>
<keyword evidence="4" id="KW-0677">Repeat</keyword>
<dbReference type="PRINTS" id="PR00320">
    <property type="entry name" value="GPROTEINBRPT"/>
</dbReference>
<dbReference type="InterPro" id="IPR015943">
    <property type="entry name" value="WD40/YVTN_repeat-like_dom_sf"/>
</dbReference>
<sequence length="540" mass="59334">MAAEIQPVPTVRLPPGPAPLTADQVYWKSFKRPLLLPSLHNAGVTAITTPAYNPAGPQSDTFAVTSGGRVQIHSSKTRKLIKTISRFGVDDTARSGVIRRDGRIMLAGGDGGIMQAFDTGSRAILRQWKGGSGPKQAVHCVRWNPKVLTEFISTSDDRTVKLWDLTGDEPSWVGLGHEDYVRRACFVPGTDGLVATGSYDQTVRLWDTRRRGDGEDSAVLTFKCAAPIEDVLALNGTTLAAAGGEEVVILDMANGKTQAILRSHQKTVTCLALAQNGTRLLTGALDGHVKVHSIGTWKVVAGIKYQAPILTLAVIQSGPRENGREDKHIAVGLQSGLLSVRTRLAGSEKAQEREKTKKMNALLAGEADEYERRKRKKDLRQGIRARDRGKDFRGEGADLIITGQDMTKRKKLRPWQSNLRKGKYGLALDQVMAERQTNEIMTLITALQHRSALRAALSERSEEQVLPLLSWAVRYVRDPRYLQLVHDATSVILELYSAKMVEWPSARALVERLTRRVHNEVDLAQQAVSTMGVLELLEAG</sequence>
<dbReference type="GO" id="GO:0005730">
    <property type="term" value="C:nucleolus"/>
    <property type="evidence" value="ECO:0007669"/>
    <property type="project" value="UniProtKB-SubCell"/>
</dbReference>
<dbReference type="AlphaFoldDB" id="A0A6A7C1J8"/>
<keyword evidence="9" id="KW-1185">Reference proteome</keyword>
<feature type="repeat" description="WD" evidence="6">
    <location>
        <begin position="261"/>
        <end position="291"/>
    </location>
</feature>
<dbReference type="Proteomes" id="UP000799421">
    <property type="component" value="Unassembled WGS sequence"/>
</dbReference>
<proteinExistence type="predicted"/>
<dbReference type="Gene3D" id="2.130.10.10">
    <property type="entry name" value="YVTN repeat-like/Quinoprotein amine dehydrogenase"/>
    <property type="match status" value="2"/>
</dbReference>
<evidence type="ECO:0000256" key="4">
    <source>
        <dbReference type="ARBA" id="ARBA00022737"/>
    </source>
</evidence>
<evidence type="ECO:0000256" key="1">
    <source>
        <dbReference type="ARBA" id="ARBA00004604"/>
    </source>
</evidence>
<dbReference type="GO" id="GO:0045943">
    <property type="term" value="P:positive regulation of transcription by RNA polymerase I"/>
    <property type="evidence" value="ECO:0007669"/>
    <property type="project" value="TreeGrafter"/>
</dbReference>
<dbReference type="EMBL" id="MU005973">
    <property type="protein sequence ID" value="KAF2861380.1"/>
    <property type="molecule type" value="Genomic_DNA"/>
</dbReference>
<dbReference type="PROSITE" id="PS50082">
    <property type="entry name" value="WD_REPEATS_2"/>
    <property type="match status" value="3"/>
</dbReference>